<gene>
    <name evidence="1" type="ORF">BN1079_02923</name>
</gene>
<dbReference type="RefSeq" id="WP_037025582.1">
    <property type="nucleotide sequence ID" value="NZ_CCSF01000001.1"/>
</dbReference>
<dbReference type="OrthoDB" id="7057732at2"/>
<name>A0A078LT44_9PSED</name>
<dbReference type="Proteomes" id="UP000053902">
    <property type="component" value="Unassembled WGS sequence"/>
</dbReference>
<organism evidence="1 2">
    <name type="scientific">Pseudomonas saudiphocaensis</name>
    <dbReference type="NCBI Taxonomy" id="1499686"/>
    <lineage>
        <taxon>Bacteria</taxon>
        <taxon>Pseudomonadati</taxon>
        <taxon>Pseudomonadota</taxon>
        <taxon>Gammaproteobacteria</taxon>
        <taxon>Pseudomonadales</taxon>
        <taxon>Pseudomonadaceae</taxon>
        <taxon>Pseudomonas</taxon>
    </lineage>
</organism>
<sequence length="288" mass="33651">MNPKDWIDLLQRLFAWLSERRNPVRQQAARVLATFEAHGVARTEINALLPEALQLSAYQWSNADQLKLVLRQTHLDWLNQHFALEEGWLNGQSDSAHQHLFSYKAPERLHQWFQEHRTPEACLEFKLHLLTPNIHEIGPDSAGYYALILEQRDEDYSTYGRFYHLIEGGHFEHRPCLIHLQQVLAIAYYHGAIMRRSQLEAASLYQLSHHKGFIPNWLDRCRPHPLEADHELWPHFSGHSPWLDELRTDAEQGLRRAGLAEVIEKLHQDTQRFSLQPSSLLLATPLPR</sequence>
<dbReference type="STRING" id="1499686.BN1079_02923"/>
<dbReference type="AlphaFoldDB" id="A0A078LT44"/>
<keyword evidence="2" id="KW-1185">Reference proteome</keyword>
<evidence type="ECO:0000313" key="1">
    <source>
        <dbReference type="EMBL" id="CDZ95588.1"/>
    </source>
</evidence>
<accession>A0A078LT44</accession>
<protein>
    <submittedName>
        <fullName evidence="1">Uncharacterized protein</fullName>
    </submittedName>
</protein>
<reference evidence="1 2" key="1">
    <citation type="submission" date="2014-07" db="EMBL/GenBank/DDBJ databases">
        <authorList>
            <person name="Urmite Genomes Urmite Genomes"/>
        </authorList>
    </citation>
    <scope>NUCLEOTIDE SEQUENCE [LARGE SCALE GENOMIC DNA]</scope>
    <source>
        <strain evidence="1 2">20_BN</strain>
    </source>
</reference>
<dbReference type="HOGENOM" id="CLU_966022_0_0_6"/>
<dbReference type="EMBL" id="CCSF01000001">
    <property type="protein sequence ID" value="CDZ95588.1"/>
    <property type="molecule type" value="Genomic_DNA"/>
</dbReference>
<evidence type="ECO:0000313" key="2">
    <source>
        <dbReference type="Proteomes" id="UP000053902"/>
    </source>
</evidence>
<proteinExistence type="predicted"/>